<dbReference type="SUPFAM" id="SSF53474">
    <property type="entry name" value="alpha/beta-Hydrolases"/>
    <property type="match status" value="1"/>
</dbReference>
<dbReference type="InterPro" id="IPR014940">
    <property type="entry name" value="BAAT_C"/>
</dbReference>
<dbReference type="Gene3D" id="3.40.50.1820">
    <property type="entry name" value="alpha/beta hydrolase"/>
    <property type="match status" value="1"/>
</dbReference>
<name>A0A8S3V2N9_MYTED</name>
<dbReference type="GO" id="GO:0006631">
    <property type="term" value="P:fatty acid metabolic process"/>
    <property type="evidence" value="ECO:0007669"/>
    <property type="project" value="TreeGrafter"/>
</dbReference>
<evidence type="ECO:0000259" key="2">
    <source>
        <dbReference type="Pfam" id="PF04775"/>
    </source>
</evidence>
<evidence type="ECO:0000259" key="3">
    <source>
        <dbReference type="Pfam" id="PF08840"/>
    </source>
</evidence>
<dbReference type="Pfam" id="PF04775">
    <property type="entry name" value="Bile_Hydr_Trans"/>
    <property type="match status" value="1"/>
</dbReference>
<evidence type="ECO:0000313" key="4">
    <source>
        <dbReference type="EMBL" id="CAG2248546.1"/>
    </source>
</evidence>
<organism evidence="4 5">
    <name type="scientific">Mytilus edulis</name>
    <name type="common">Blue mussel</name>
    <dbReference type="NCBI Taxonomy" id="6550"/>
    <lineage>
        <taxon>Eukaryota</taxon>
        <taxon>Metazoa</taxon>
        <taxon>Spiralia</taxon>
        <taxon>Lophotrochozoa</taxon>
        <taxon>Mollusca</taxon>
        <taxon>Bivalvia</taxon>
        <taxon>Autobranchia</taxon>
        <taxon>Pteriomorphia</taxon>
        <taxon>Mytilida</taxon>
        <taxon>Mytiloidea</taxon>
        <taxon>Mytilidae</taxon>
        <taxon>Mytilinae</taxon>
        <taxon>Mytilus</taxon>
    </lineage>
</organism>
<keyword evidence="4" id="KW-0378">Hydrolase</keyword>
<proteinExistence type="inferred from homology"/>
<keyword evidence="5" id="KW-1185">Reference proteome</keyword>
<dbReference type="PANTHER" id="PTHR10824">
    <property type="entry name" value="ACYL-COENZYME A THIOESTERASE-RELATED"/>
    <property type="match status" value="1"/>
</dbReference>
<dbReference type="PIRSF" id="PIRSF016521">
    <property type="entry name" value="Acyl-CoA_hydro"/>
    <property type="match status" value="1"/>
</dbReference>
<dbReference type="EC" id="3.1.2.2" evidence="4"/>
<dbReference type="InterPro" id="IPR029058">
    <property type="entry name" value="AB_hydrolase_fold"/>
</dbReference>
<evidence type="ECO:0000313" key="5">
    <source>
        <dbReference type="Proteomes" id="UP000683360"/>
    </source>
</evidence>
<feature type="domain" description="Acyl-CoA thioester hydrolase/bile acid-CoA amino acid N-acetyltransferase" evidence="2">
    <location>
        <begin position="14"/>
        <end position="147"/>
    </location>
</feature>
<dbReference type="InterPro" id="IPR042490">
    <property type="entry name" value="Thio_Ohase/BAAT_N"/>
</dbReference>
<dbReference type="Gene3D" id="2.60.40.2240">
    <property type="entry name" value="Acyl-CoA thioester hydrolase/BAAT N-terminal domain"/>
    <property type="match status" value="1"/>
</dbReference>
<gene>
    <name evidence="4" type="ORF">MEDL_60367</name>
</gene>
<accession>A0A8S3V2N9</accession>
<dbReference type="GO" id="GO:0006637">
    <property type="term" value="P:acyl-CoA metabolic process"/>
    <property type="evidence" value="ECO:0007669"/>
    <property type="project" value="InterPro"/>
</dbReference>
<sequence>MPDILKSPDNPLVDDKLQVLICGLEAYQITTVKASTFEGNSKFISFACYTADKNGSISLAHHSSLSGTYTGIKPMGLFWSIIQDPGQEPAGRRYMKRTVKTPQEVTIPLYEGHLTLENVHSDKFKPLAMKTIESLFKRNDVTRVEIKHDRLKETLFIPPGHGPFPGVLDMFGTVGGIMEFRAAMLANKGFITFALCYMSSHEVEEIETSYLQEAITWFCSHSDIMKTGIGILGVSKGGELALLLSTICTQVKAVVNINCPFNSIAPLAPFDNCVQMDYSVVITVQPDSSIELRTRDAICDNLTREKLTQTWKTDVQILYLVGEDDQSLHPRCAQMFQETYPQKPPYLPVTSSNKKTYEDDVFGKKMQKEVTLVWGGETEAHAKAQEDFWNRIIMFFHSVLLKKMYIR</sequence>
<dbReference type="InterPro" id="IPR016662">
    <property type="entry name" value="Acyl-CoA_thioEstase_long-chain"/>
</dbReference>
<protein>
    <submittedName>
        <fullName evidence="4">ACOT1_2_4</fullName>
        <ecNumber evidence="4">3.1.2.2</ecNumber>
    </submittedName>
</protein>
<dbReference type="EMBL" id="CAJPWZ010002942">
    <property type="protein sequence ID" value="CAG2248546.1"/>
    <property type="molecule type" value="Genomic_DNA"/>
</dbReference>
<dbReference type="Proteomes" id="UP000683360">
    <property type="component" value="Unassembled WGS sequence"/>
</dbReference>
<reference evidence="4" key="1">
    <citation type="submission" date="2021-03" db="EMBL/GenBank/DDBJ databases">
        <authorList>
            <person name="Bekaert M."/>
        </authorList>
    </citation>
    <scope>NUCLEOTIDE SEQUENCE</scope>
</reference>
<dbReference type="OrthoDB" id="2498029at2759"/>
<comment type="caution">
    <text evidence="4">The sequence shown here is derived from an EMBL/GenBank/DDBJ whole genome shotgun (WGS) entry which is preliminary data.</text>
</comment>
<comment type="similarity">
    <text evidence="1">Belongs to the C/M/P thioester hydrolase family.</text>
</comment>
<feature type="domain" description="BAAT/Acyl-CoA thioester hydrolase C-terminal" evidence="3">
    <location>
        <begin position="207"/>
        <end position="329"/>
    </location>
</feature>
<dbReference type="Pfam" id="PF08840">
    <property type="entry name" value="BAAT_C"/>
    <property type="match status" value="2"/>
</dbReference>
<dbReference type="PANTHER" id="PTHR10824:SF4">
    <property type="entry name" value="ACYL-COENZYME A THIOESTERASE 1-LIKE"/>
    <property type="match status" value="1"/>
</dbReference>
<dbReference type="GO" id="GO:0047617">
    <property type="term" value="F:fatty acyl-CoA hydrolase activity"/>
    <property type="evidence" value="ECO:0007669"/>
    <property type="project" value="TreeGrafter"/>
</dbReference>
<dbReference type="InterPro" id="IPR006862">
    <property type="entry name" value="Thio_Ohase/aa_AcTrfase"/>
</dbReference>
<feature type="domain" description="BAAT/Acyl-CoA thioester hydrolase C-terminal" evidence="3">
    <location>
        <begin position="343"/>
        <end position="400"/>
    </location>
</feature>
<dbReference type="AlphaFoldDB" id="A0A8S3V2N9"/>
<evidence type="ECO:0000256" key="1">
    <source>
        <dbReference type="ARBA" id="ARBA00006538"/>
    </source>
</evidence>